<dbReference type="Gene3D" id="3.30.420.10">
    <property type="entry name" value="Ribonuclease H-like superfamily/Ribonuclease H"/>
    <property type="match status" value="1"/>
</dbReference>
<dbReference type="GeneID" id="119722112"/>
<feature type="domain" description="Integrase catalytic" evidence="3">
    <location>
        <begin position="1779"/>
        <end position="1971"/>
    </location>
</feature>
<organism evidence="4 5">
    <name type="scientific">Patiria miniata</name>
    <name type="common">Bat star</name>
    <name type="synonym">Asterina miniata</name>
    <dbReference type="NCBI Taxonomy" id="46514"/>
    <lineage>
        <taxon>Eukaryota</taxon>
        <taxon>Metazoa</taxon>
        <taxon>Echinodermata</taxon>
        <taxon>Eleutherozoa</taxon>
        <taxon>Asterozoa</taxon>
        <taxon>Asteroidea</taxon>
        <taxon>Valvatacea</taxon>
        <taxon>Valvatida</taxon>
        <taxon>Asterinidae</taxon>
        <taxon>Patiria</taxon>
    </lineage>
</organism>
<proteinExistence type="predicted"/>
<dbReference type="OMA" id="DIGPEND"/>
<feature type="compositionally biased region" description="Low complexity" evidence="2">
    <location>
        <begin position="327"/>
        <end position="339"/>
    </location>
</feature>
<dbReference type="RefSeq" id="XP_038048069.1">
    <property type="nucleotide sequence ID" value="XM_038192141.1"/>
</dbReference>
<dbReference type="Pfam" id="PF03564">
    <property type="entry name" value="DUF1759"/>
    <property type="match status" value="1"/>
</dbReference>
<accession>A0A913Z8U2</accession>
<dbReference type="PANTHER" id="PTHR47331">
    <property type="entry name" value="PHD-TYPE DOMAIN-CONTAINING PROTEIN"/>
    <property type="match status" value="1"/>
</dbReference>
<feature type="region of interest" description="Disordered" evidence="2">
    <location>
        <begin position="259"/>
        <end position="361"/>
    </location>
</feature>
<evidence type="ECO:0000313" key="4">
    <source>
        <dbReference type="EnsemblMetazoa" id="XP_038048069.1"/>
    </source>
</evidence>
<dbReference type="CDD" id="cd01644">
    <property type="entry name" value="RT_pepA17"/>
    <property type="match status" value="1"/>
</dbReference>
<dbReference type="InterPro" id="IPR012337">
    <property type="entry name" value="RNaseH-like_sf"/>
</dbReference>
<dbReference type="InterPro" id="IPR043502">
    <property type="entry name" value="DNA/RNA_pol_sf"/>
</dbReference>
<dbReference type="InterPro" id="IPR040676">
    <property type="entry name" value="DUF5641"/>
</dbReference>
<feature type="region of interest" description="Disordered" evidence="2">
    <location>
        <begin position="1485"/>
        <end position="1504"/>
    </location>
</feature>
<evidence type="ECO:0000256" key="2">
    <source>
        <dbReference type="SAM" id="MobiDB-lite"/>
    </source>
</evidence>
<reference evidence="4" key="1">
    <citation type="submission" date="2022-11" db="UniProtKB">
        <authorList>
            <consortium name="EnsemblMetazoa"/>
        </authorList>
    </citation>
    <scope>IDENTIFICATION</scope>
</reference>
<evidence type="ECO:0000259" key="3">
    <source>
        <dbReference type="PROSITE" id="PS50994"/>
    </source>
</evidence>
<sequence length="2110" mass="239046">MSRTDTDESNAATAQAEGGEDGNGVETARERQLTEKGLLWQVSLHERRFRSSLSAWHRCANQLEELLSDSNQVSAIKAGRDAMHKAMQQLQESSHQLEELQAAEYWVSELCRKYERTEEENHHLVKRACERIIDLEDNLREMRSRMSEKSHYSRRSASSKGSGAIDRAAVAAEAAALKAKLKFADIEANKRAELELKKAELEQLNTMKDLHAAEATLEAIDQAQDQHLFGSQGSLAGIPAQEKSALVADYLMRQGELDTSKGVTNDTTPAFGMKPPADTNNHANNSPVEMSHTPASKANVEQPMTGSMCHPQTMQNSDKCGATKPASNSQSTTESTNNSPPLAVTSTTQVHTTEAVSNEPQQQLIDFTKSLAKQLSLSRLPPPEPGVFVGDALKYPNWKSAFETLIEQRGIPSSEQLHYLKKYTGGAAREAIEGYFYLTTDDAYNQAKKLLEKRYGDPFVVANAFRNKLDSWPKIPTRDGIALRNFADFLRQCETATRSIGTLDVLNDERENRKMLSKLPDWLISRWARKVADKKEKDGKFPTFCEFAKFIEKEANVACDPVTTLQGLKGDDKRYKSSESHSKPDKNVGKRTPGANSFPTRVDESPSKGQKGNHMQQWKECLLCNKTHYLDSCPIFLSKEIGERKEFAKKKGLCFGCLSKGHMSKYCRRRLTCRTCSKHHPTSLHGDTKEEVKISVNSSAEGAQQEHKAVSSNTRISLFSGVEDCSQSSMTVPVWISHCDRPGHERLVYALLDTQSDTTFILRDTCDALGLDGPKVHLLLSTMTAKEQRVSSRKINGLLVRGYNSETKIPLPSTYCREAIPANRDHIPTADMARKWPHLEGMANHLMPATECEIGLLIGYNCPRALAPREVIHPAESGPYGQRTDLGWSIVGIVNPHFGEDEGNDPIGISHKIVTCKVHPLSENDQSTSKHVIFSIRNKVKEITPTEFSQMLELDFPEKKPDDTNLSQEDIQFLDKIRNGIHQRNDGHYEMPLPFRGSEPDLLNNRLMALHRLELLKTRFKKNPTYHSDYTNFLQDIISKNHAEEVPGTHVSKSSGVWYIPHHGVYHPKKPGKIRVVFDCSAQYKGESLNDHLLQGPDLMNSLVGILCRFRLRPVAFMCDVEQMFHQFKVEARHRDYLRFVWWKDGNFNNEPTEYRMGVHLFGAVSSPGCANFGLKQIAEDYEAKYGSDAADFVRHNFYVDDGLKSVSSTSEAVTLIRQTKEMCAQGGLRLHKFISNSREVMENVPLEDRASNVKILDLLHDALPIERALGVEWCVESDAFNFRIILRDKPLTRRGILSTICSIYDPLGFVAPVMLVGRLILQDLCRVQADWDTPLNEEMRSRWEKWRKDLPLLEKLKIPRCVCPEKFGKVIATEIHHFSDASAFAYGQCSYLRLIDDKENVHSTLIMGKSRVTPLKPITIPRLELTAAVVSVRVSTLLQKELDLDAITEVFWTDSKVVLGYVKNESRRFHVFVANRVQQIRSRSDPDQWKHVGTKENPADEGSRGLRVEEILTSKWLKGPDFLLERKLPPQESTEYQTSPEDPEVKKTSVLLVQTVKSAVELEHFSKWRSLRRAIAGCQKFMSRLMEAVKDQRGELTESYKSEANHLPHYSPATVEDLQRSERTIIKLVQSESFPEEIRILTSLNVNDGDIDRHLARKRNKSMKRTSSLFRLDPFIDNEGILRVGGRIRKADMSFEFKHPAILPRRHHVTSLIIRHFHELAAHQGRGTTTNAIRSNGFWILGCSAAVATQISNCVRCRKLYGRVQEQKMASLPDERLQPAPPFTFCGVDYFGPWLIKEGRKEIKRYGVLFTCLASRAIHIEVANSLTTDSFINALRRFTAIRGPMRVLRSDQGTNLVGARSELKRALEEMDHDRLRHFLIERGCDYPEFKMNAPTASHTGGAWERLIRSVRRVLQALMEHSGTQLDDESLRTFMCEAAAIVNSRPLSVTTLNEPTALEPLTPNHLLTLKSSVVLPPPGEFQRVDVYSQKRWRRVQYLANEFWNRWKREFVQTLQARQKWTRRVPDVQVGDVVLIVDNNLPRNQWQLGRISEAIPGTDGQVRRVKLVVADRSLDVKGKRTRPVTTLERPIQKLVVLLKSQEHWGFPIGEP</sequence>
<keyword evidence="1" id="KW-0175">Coiled coil</keyword>
<dbReference type="OrthoDB" id="10025024at2759"/>
<dbReference type="SUPFAM" id="SSF53098">
    <property type="entry name" value="Ribonuclease H-like"/>
    <property type="match status" value="1"/>
</dbReference>
<dbReference type="SUPFAM" id="SSF56672">
    <property type="entry name" value="DNA/RNA polymerases"/>
    <property type="match status" value="1"/>
</dbReference>
<feature type="region of interest" description="Disordered" evidence="2">
    <location>
        <begin position="570"/>
        <end position="613"/>
    </location>
</feature>
<evidence type="ECO:0000256" key="1">
    <source>
        <dbReference type="SAM" id="Coils"/>
    </source>
</evidence>
<evidence type="ECO:0000313" key="5">
    <source>
        <dbReference type="Proteomes" id="UP000887568"/>
    </source>
</evidence>
<dbReference type="PANTHER" id="PTHR47331:SF5">
    <property type="entry name" value="RIBONUCLEASE H"/>
    <property type="match status" value="1"/>
</dbReference>
<feature type="region of interest" description="Disordered" evidence="2">
    <location>
        <begin position="1"/>
        <end position="30"/>
    </location>
</feature>
<dbReference type="InterPro" id="IPR036397">
    <property type="entry name" value="RNaseH_sf"/>
</dbReference>
<feature type="coiled-coil region" evidence="1">
    <location>
        <begin position="80"/>
        <end position="145"/>
    </location>
</feature>
<feature type="compositionally biased region" description="Polar residues" evidence="2">
    <location>
        <begin position="278"/>
        <end position="296"/>
    </location>
</feature>
<dbReference type="InterPro" id="IPR008042">
    <property type="entry name" value="Retrotrans_Pao"/>
</dbReference>
<name>A0A913Z8U2_PATMI</name>
<dbReference type="InterPro" id="IPR005312">
    <property type="entry name" value="DUF1759"/>
</dbReference>
<dbReference type="GO" id="GO:0003676">
    <property type="term" value="F:nucleic acid binding"/>
    <property type="evidence" value="ECO:0007669"/>
    <property type="project" value="InterPro"/>
</dbReference>
<dbReference type="Pfam" id="PF05380">
    <property type="entry name" value="Peptidase_A17"/>
    <property type="match status" value="1"/>
</dbReference>
<dbReference type="InterPro" id="IPR001584">
    <property type="entry name" value="Integrase_cat-core"/>
</dbReference>
<feature type="compositionally biased region" description="Polar residues" evidence="2">
    <location>
        <begin position="344"/>
        <end position="361"/>
    </location>
</feature>
<dbReference type="Pfam" id="PF18701">
    <property type="entry name" value="DUF5641"/>
    <property type="match status" value="1"/>
</dbReference>
<dbReference type="GO" id="GO:0015074">
    <property type="term" value="P:DNA integration"/>
    <property type="evidence" value="ECO:0007669"/>
    <property type="project" value="InterPro"/>
</dbReference>
<protein>
    <recommendedName>
        <fullName evidence="3">Integrase catalytic domain-containing protein</fullName>
    </recommendedName>
</protein>
<feature type="compositionally biased region" description="Polar residues" evidence="2">
    <location>
        <begin position="302"/>
        <end position="318"/>
    </location>
</feature>
<dbReference type="EnsemblMetazoa" id="XM_038192141.1">
    <property type="protein sequence ID" value="XP_038048069.1"/>
    <property type="gene ID" value="LOC119722112"/>
</dbReference>
<dbReference type="Proteomes" id="UP000887568">
    <property type="component" value="Unplaced"/>
</dbReference>
<keyword evidence="5" id="KW-1185">Reference proteome</keyword>
<dbReference type="PROSITE" id="PS50994">
    <property type="entry name" value="INTEGRASE"/>
    <property type="match status" value="1"/>
</dbReference>
<feature type="compositionally biased region" description="Basic and acidic residues" evidence="2">
    <location>
        <begin position="570"/>
        <end position="588"/>
    </location>
</feature>